<dbReference type="CDD" id="cd05355">
    <property type="entry name" value="SDR_c1"/>
    <property type="match status" value="1"/>
</dbReference>
<keyword evidence="2" id="KW-0521">NADP</keyword>
<proteinExistence type="inferred from homology"/>
<dbReference type="GO" id="GO:0016614">
    <property type="term" value="F:oxidoreductase activity, acting on CH-OH group of donors"/>
    <property type="evidence" value="ECO:0007669"/>
    <property type="project" value="UniProtKB-ARBA"/>
</dbReference>
<protein>
    <submittedName>
        <fullName evidence="5">Oxidoreductase</fullName>
    </submittedName>
</protein>
<dbReference type="OMA" id="HRDAMET"/>
<dbReference type="PRINTS" id="PR00080">
    <property type="entry name" value="SDRFAMILY"/>
</dbReference>
<name>A0A015N4X3_RHIIW</name>
<reference evidence="5 6" key="1">
    <citation type="submission" date="2014-02" db="EMBL/GenBank/DDBJ databases">
        <title>Single nucleus genome sequencing reveals high similarity among nuclei of an endomycorrhizal fungus.</title>
        <authorList>
            <person name="Lin K."/>
            <person name="Geurts R."/>
            <person name="Zhang Z."/>
            <person name="Limpens E."/>
            <person name="Saunders D.G."/>
            <person name="Mu D."/>
            <person name="Pang E."/>
            <person name="Cao H."/>
            <person name="Cha H."/>
            <person name="Lin T."/>
            <person name="Zhou Q."/>
            <person name="Shang Y."/>
            <person name="Li Y."/>
            <person name="Ivanov S."/>
            <person name="Sharma T."/>
            <person name="Velzen R.V."/>
            <person name="Ruijter N.D."/>
            <person name="Aanen D.K."/>
            <person name="Win J."/>
            <person name="Kamoun S."/>
            <person name="Bisseling T."/>
            <person name="Huang S."/>
        </authorList>
    </citation>
    <scope>NUCLEOTIDE SEQUENCE [LARGE SCALE GENOMIC DNA]</scope>
    <source>
        <strain evidence="6">DAOM197198w</strain>
    </source>
</reference>
<dbReference type="PRINTS" id="PR00081">
    <property type="entry name" value="GDHRDH"/>
</dbReference>
<keyword evidence="6" id="KW-1185">Reference proteome</keyword>
<dbReference type="EMBL" id="JEMT01013214">
    <property type="protein sequence ID" value="EXX74133.1"/>
    <property type="molecule type" value="Genomic_DNA"/>
</dbReference>
<keyword evidence="3" id="KW-0560">Oxidoreductase</keyword>
<dbReference type="FunFam" id="3.40.50.720:FF:000084">
    <property type="entry name" value="Short-chain dehydrogenase reductase"/>
    <property type="match status" value="1"/>
</dbReference>
<accession>A0A015N4X3</accession>
<comment type="similarity">
    <text evidence="1">Belongs to the short-chain dehydrogenases/reductases (SDR) family.</text>
</comment>
<dbReference type="PANTHER" id="PTHR48107:SF16">
    <property type="entry name" value="NADPH-DEPENDENT ALDEHYDE REDUCTASE 1, CHLOROPLASTIC"/>
    <property type="match status" value="1"/>
</dbReference>
<dbReference type="InterPro" id="IPR036291">
    <property type="entry name" value="NAD(P)-bd_dom_sf"/>
</dbReference>
<organism evidence="5 6">
    <name type="scientific">Rhizophagus irregularis (strain DAOM 197198w)</name>
    <name type="common">Glomus intraradices</name>
    <dbReference type="NCBI Taxonomy" id="1432141"/>
    <lineage>
        <taxon>Eukaryota</taxon>
        <taxon>Fungi</taxon>
        <taxon>Fungi incertae sedis</taxon>
        <taxon>Mucoromycota</taxon>
        <taxon>Glomeromycotina</taxon>
        <taxon>Glomeromycetes</taxon>
        <taxon>Glomerales</taxon>
        <taxon>Glomeraceae</taxon>
        <taxon>Rhizophagus</taxon>
    </lineage>
</organism>
<gene>
    <name evidence="5" type="ORF">RirG_053940</name>
</gene>
<evidence type="ECO:0000256" key="2">
    <source>
        <dbReference type="ARBA" id="ARBA00022857"/>
    </source>
</evidence>
<dbReference type="SMR" id="A0A015N4X3"/>
<comment type="caution">
    <text evidence="5">The sequence shown here is derived from an EMBL/GenBank/DDBJ whole genome shotgun (WGS) entry which is preliminary data.</text>
</comment>
<evidence type="ECO:0000313" key="5">
    <source>
        <dbReference type="EMBL" id="EXX74133.1"/>
    </source>
</evidence>
<dbReference type="InterPro" id="IPR020904">
    <property type="entry name" value="Sc_DH/Rdtase_CS"/>
</dbReference>
<dbReference type="OrthoDB" id="1393670at2759"/>
<dbReference type="PROSITE" id="PS00061">
    <property type="entry name" value="ADH_SHORT"/>
    <property type="match status" value="1"/>
</dbReference>
<dbReference type="Pfam" id="PF13561">
    <property type="entry name" value="adh_short_C2"/>
    <property type="match status" value="1"/>
</dbReference>
<dbReference type="HOGENOM" id="CLU_010194_4_1_1"/>
<dbReference type="InterPro" id="IPR002347">
    <property type="entry name" value="SDR_fam"/>
</dbReference>
<evidence type="ECO:0000256" key="1">
    <source>
        <dbReference type="ARBA" id="ARBA00006484"/>
    </source>
</evidence>
<dbReference type="AlphaFoldDB" id="A0A015N4X3"/>
<dbReference type="PANTHER" id="PTHR48107">
    <property type="entry name" value="NADPH-DEPENDENT ALDEHYDE REDUCTASE-LIKE PROTEIN, CHLOROPLASTIC-RELATED"/>
    <property type="match status" value="1"/>
</dbReference>
<evidence type="ECO:0000313" key="6">
    <source>
        <dbReference type="Proteomes" id="UP000022910"/>
    </source>
</evidence>
<sequence>MCSQQETPKNINEATSIPKQGTQTQPGVTHEMKPFPVVHHLPQGEDDHLEEYQPANKLKNKIALITGGDSGIGRSVACLFALEGASGIAITYLPREEKDAHETKERIEKQSKTEILLINKDVGYEENAIDIINQVVKKWGRIDILVNNASEQHLTSRIEDLSSEQLERTFRTNIFGMIYLAKHAVPHMKKGSTIINTTSVTAYKGYATLLDYSSTKGAIVSFTRSLSQHLTERGIRVNAVAPGPIWTPLIVASFPTEAMEKFGKETPLGRPGQPSEVATSYVFLASSDSSYITGQVLHPNGGTIVNS</sequence>
<dbReference type="Proteomes" id="UP000022910">
    <property type="component" value="Unassembled WGS sequence"/>
</dbReference>
<evidence type="ECO:0000256" key="4">
    <source>
        <dbReference type="SAM" id="MobiDB-lite"/>
    </source>
</evidence>
<dbReference type="Gene3D" id="3.40.50.720">
    <property type="entry name" value="NAD(P)-binding Rossmann-like Domain"/>
    <property type="match status" value="1"/>
</dbReference>
<feature type="region of interest" description="Disordered" evidence="4">
    <location>
        <begin position="1"/>
        <end position="27"/>
    </location>
</feature>
<dbReference type="SUPFAM" id="SSF51735">
    <property type="entry name" value="NAD(P)-binding Rossmann-fold domains"/>
    <property type="match status" value="1"/>
</dbReference>
<evidence type="ECO:0000256" key="3">
    <source>
        <dbReference type="ARBA" id="ARBA00023002"/>
    </source>
</evidence>
<dbReference type="STRING" id="1432141.A0A015N4X3"/>